<reference evidence="3" key="1">
    <citation type="submission" date="2016-06" db="UniProtKB">
        <authorList>
            <consortium name="WormBaseParasite"/>
        </authorList>
    </citation>
    <scope>IDENTIFICATION</scope>
</reference>
<keyword evidence="2" id="KW-1185">Reference proteome</keyword>
<protein>
    <submittedName>
        <fullName evidence="1 3">Uncharacterized protein</fullName>
    </submittedName>
</protein>
<organism evidence="3">
    <name type="scientific">Soboliphyme baturini</name>
    <dbReference type="NCBI Taxonomy" id="241478"/>
    <lineage>
        <taxon>Eukaryota</taxon>
        <taxon>Metazoa</taxon>
        <taxon>Ecdysozoa</taxon>
        <taxon>Nematoda</taxon>
        <taxon>Enoplea</taxon>
        <taxon>Dorylaimia</taxon>
        <taxon>Dioctophymatida</taxon>
        <taxon>Dioctophymatoidea</taxon>
        <taxon>Soboliphymatidae</taxon>
        <taxon>Soboliphyme</taxon>
    </lineage>
</organism>
<evidence type="ECO:0000313" key="3">
    <source>
        <dbReference type="WBParaSite" id="SBAD_0001318401-mRNA-1"/>
    </source>
</evidence>
<accession>A0A183JA73</accession>
<evidence type="ECO:0000313" key="2">
    <source>
        <dbReference type="Proteomes" id="UP000270296"/>
    </source>
</evidence>
<proteinExistence type="predicted"/>
<gene>
    <name evidence="1" type="ORF">SBAD_LOCUS12771</name>
</gene>
<evidence type="ECO:0000313" key="1">
    <source>
        <dbReference type="EMBL" id="VDP51710.1"/>
    </source>
</evidence>
<sequence length="76" mass="8663">MKNCVQPEPQCLANHTMTIVYQYIALPAISTITHPVEVSRIRAEATDGISLLTIKYILDKRSSQRFIVIQEKQYGK</sequence>
<dbReference type="EMBL" id="UZAM01018767">
    <property type="protein sequence ID" value="VDP51710.1"/>
    <property type="molecule type" value="Genomic_DNA"/>
</dbReference>
<dbReference type="OrthoDB" id="5819528at2759"/>
<dbReference type="AlphaFoldDB" id="A0A183JA73"/>
<dbReference type="WBParaSite" id="SBAD_0001318401-mRNA-1">
    <property type="protein sequence ID" value="SBAD_0001318401-mRNA-1"/>
    <property type="gene ID" value="SBAD_0001318401"/>
</dbReference>
<reference evidence="1 2" key="2">
    <citation type="submission" date="2018-11" db="EMBL/GenBank/DDBJ databases">
        <authorList>
            <consortium name="Pathogen Informatics"/>
        </authorList>
    </citation>
    <scope>NUCLEOTIDE SEQUENCE [LARGE SCALE GENOMIC DNA]</scope>
</reference>
<name>A0A183JA73_9BILA</name>
<dbReference type="Proteomes" id="UP000270296">
    <property type="component" value="Unassembled WGS sequence"/>
</dbReference>